<dbReference type="Proteomes" id="UP000694548">
    <property type="component" value="Chromosome sgr07"/>
</dbReference>
<keyword evidence="8" id="KW-1133">Transmembrane helix</keyword>
<dbReference type="PROSITE" id="PS50835">
    <property type="entry name" value="IG_LIKE"/>
    <property type="match status" value="2"/>
</dbReference>
<dbReference type="InterPro" id="IPR036179">
    <property type="entry name" value="Ig-like_dom_sf"/>
</dbReference>
<feature type="domain" description="Ig-like" evidence="10">
    <location>
        <begin position="135"/>
        <end position="200"/>
    </location>
</feature>
<evidence type="ECO:0000256" key="2">
    <source>
        <dbReference type="ARBA" id="ARBA00022729"/>
    </source>
</evidence>
<name>A0A8C6KPM4_NOTFU</name>
<dbReference type="OMA" id="YNMTTMV"/>
<dbReference type="KEGG" id="nfu:107381673"/>
<organism evidence="12 13">
    <name type="scientific">Nothobranchius furzeri</name>
    <name type="common">Turquoise killifish</name>
    <dbReference type="NCBI Taxonomy" id="105023"/>
    <lineage>
        <taxon>Eukaryota</taxon>
        <taxon>Metazoa</taxon>
        <taxon>Chordata</taxon>
        <taxon>Craniata</taxon>
        <taxon>Vertebrata</taxon>
        <taxon>Euteleostomi</taxon>
        <taxon>Actinopterygii</taxon>
        <taxon>Neopterygii</taxon>
        <taxon>Teleostei</taxon>
        <taxon>Neoteleostei</taxon>
        <taxon>Acanthomorphata</taxon>
        <taxon>Ovalentaria</taxon>
        <taxon>Atherinomorphae</taxon>
        <taxon>Cyprinodontiformes</taxon>
        <taxon>Nothobranchiidae</taxon>
        <taxon>Nothobranchius</taxon>
    </lineage>
</organism>
<dbReference type="Ensembl" id="ENSNFUT00015007367.1">
    <property type="protein sequence ID" value="ENSNFUP00015007005.1"/>
    <property type="gene ID" value="ENSNFUG00015003468.1"/>
</dbReference>
<evidence type="ECO:0000256" key="1">
    <source>
        <dbReference type="ARBA" id="ARBA00009752"/>
    </source>
</evidence>
<proteinExistence type="inferred from homology"/>
<reference evidence="12" key="1">
    <citation type="submission" date="2014-08" db="EMBL/GenBank/DDBJ databases">
        <authorList>
            <person name="Senf B."/>
            <person name="Petzold A."/>
            <person name="Downie B.R."/>
            <person name="Koch P."/>
            <person name="Platzer M."/>
        </authorList>
    </citation>
    <scope>NUCLEOTIDE SEQUENCE [LARGE SCALE GENOMIC DNA]</scope>
    <source>
        <strain evidence="12">GRZ</strain>
    </source>
</reference>
<evidence type="ECO:0000256" key="8">
    <source>
        <dbReference type="SAM" id="Phobius"/>
    </source>
</evidence>
<keyword evidence="5" id="KW-0325">Glycoprotein</keyword>
<dbReference type="PANTHER" id="PTHR11890">
    <property type="entry name" value="INTERLEUKIN-1 RECEPTOR FAMILY MEMBER"/>
    <property type="match status" value="1"/>
</dbReference>
<evidence type="ECO:0000313" key="13">
    <source>
        <dbReference type="Proteomes" id="UP000694548"/>
    </source>
</evidence>
<feature type="domain" description="Ig-like" evidence="10">
    <location>
        <begin position="219"/>
        <end position="317"/>
    </location>
</feature>
<evidence type="ECO:0000256" key="4">
    <source>
        <dbReference type="ARBA" id="ARBA00023157"/>
    </source>
</evidence>
<evidence type="ECO:0000256" key="3">
    <source>
        <dbReference type="ARBA" id="ARBA00022737"/>
    </source>
</evidence>
<evidence type="ECO:0000313" key="12">
    <source>
        <dbReference type="Ensembl" id="ENSNFUP00015007005.1"/>
    </source>
</evidence>
<evidence type="ECO:0000256" key="6">
    <source>
        <dbReference type="ARBA" id="ARBA00023319"/>
    </source>
</evidence>
<protein>
    <submittedName>
        <fullName evidence="11 12">Interleukin-1 receptor type 1-like</fullName>
    </submittedName>
</protein>
<dbReference type="InterPro" id="IPR004074">
    <property type="entry name" value="IL-1_rcpt_I/II-typ"/>
</dbReference>
<feature type="transmembrane region" description="Helical" evidence="8">
    <location>
        <begin position="329"/>
        <end position="349"/>
    </location>
</feature>
<comment type="similarity">
    <text evidence="1">Belongs to the interleukin-1 receptor family.</text>
</comment>
<dbReference type="SUPFAM" id="SSF48726">
    <property type="entry name" value="Immunoglobulin"/>
    <property type="match status" value="3"/>
</dbReference>
<gene>
    <name evidence="11" type="ORF">G4P62_007344</name>
</gene>
<keyword evidence="4" id="KW-1015">Disulfide bond</keyword>
<dbReference type="GeneTree" id="ENSGT00940000175225"/>
<evidence type="ECO:0000256" key="5">
    <source>
        <dbReference type="ARBA" id="ARBA00023180"/>
    </source>
</evidence>
<feature type="region of interest" description="Disordered" evidence="7">
    <location>
        <begin position="369"/>
        <end position="394"/>
    </location>
</feature>
<dbReference type="InterPro" id="IPR013783">
    <property type="entry name" value="Ig-like_fold"/>
</dbReference>
<dbReference type="InterPro" id="IPR015621">
    <property type="entry name" value="IL-1_rcpt_fam"/>
</dbReference>
<keyword evidence="6" id="KW-0393">Immunoglobulin domain</keyword>
<feature type="chain" id="PRO_5044681248" evidence="9">
    <location>
        <begin position="21"/>
        <end position="394"/>
    </location>
</feature>
<dbReference type="Proteomes" id="UP000822369">
    <property type="component" value="Chromosome 11"/>
</dbReference>
<evidence type="ECO:0000259" key="10">
    <source>
        <dbReference type="PROSITE" id="PS50835"/>
    </source>
</evidence>
<dbReference type="PRINTS" id="PR01536">
    <property type="entry name" value="INTRLKN1R12F"/>
</dbReference>
<dbReference type="InterPro" id="IPR007110">
    <property type="entry name" value="Ig-like_dom"/>
</dbReference>
<dbReference type="Gene3D" id="2.60.40.10">
    <property type="entry name" value="Immunoglobulins"/>
    <property type="match status" value="3"/>
</dbReference>
<feature type="signal peptide" evidence="9">
    <location>
        <begin position="1"/>
        <end position="20"/>
    </location>
</feature>
<dbReference type="PANTHER" id="PTHR11890:SF6">
    <property type="entry name" value="INTERLEUKIN-18 RECEPTOR 1"/>
    <property type="match status" value="1"/>
</dbReference>
<keyword evidence="11" id="KW-0675">Receptor</keyword>
<evidence type="ECO:0000256" key="7">
    <source>
        <dbReference type="SAM" id="MobiDB-lite"/>
    </source>
</evidence>
<keyword evidence="8" id="KW-0472">Membrane</keyword>
<reference evidence="11" key="2">
    <citation type="submission" date="2020-03" db="EMBL/GenBank/DDBJ databases">
        <title>Intra-Species Differences in Population Size shape Life History and Genome Evolution.</title>
        <authorList>
            <person name="Willemsen D."/>
            <person name="Cui R."/>
            <person name="Valenzano D.R."/>
        </authorList>
    </citation>
    <scope>NUCLEOTIDE SEQUENCE</scope>
    <source>
        <strain evidence="11">GRZ</strain>
        <tissue evidence="11">Whole</tissue>
    </source>
</reference>
<evidence type="ECO:0000313" key="11">
    <source>
        <dbReference type="EMBL" id="KAF7212333.1"/>
    </source>
</evidence>
<dbReference type="GO" id="GO:0004908">
    <property type="term" value="F:interleukin-1 receptor activity"/>
    <property type="evidence" value="ECO:0007669"/>
    <property type="project" value="InterPro"/>
</dbReference>
<keyword evidence="8" id="KW-0812">Transmembrane</keyword>
<evidence type="ECO:0000256" key="9">
    <source>
        <dbReference type="SAM" id="SignalP"/>
    </source>
</evidence>
<accession>A0A8C6KPM4</accession>
<feature type="compositionally biased region" description="Low complexity" evidence="7">
    <location>
        <begin position="369"/>
        <end position="386"/>
    </location>
</feature>
<reference evidence="12" key="3">
    <citation type="submission" date="2025-05" db="UniProtKB">
        <authorList>
            <consortium name="Ensembl"/>
        </authorList>
    </citation>
    <scope>IDENTIFICATION</scope>
</reference>
<dbReference type="InterPro" id="IPR003599">
    <property type="entry name" value="Ig_sub"/>
</dbReference>
<sequence>MVRVPQVPLLLLTSLTVVCSIGPKVLNIKAGEMVVMHCPWNHHPELVWTSHTSQGMTHTNITSASADHRQTDVLILGWSLVIVRASDVHQGNYSCSVRNTSNQFWFRLRVDTSKSRDHEERSQYPTTCFTQDSCTLFCPTESIPNRDTPNITSRGITWYKEGQTSPTHHYFSSVQDKDSGVYTCIRSYLYRGHIYNRSFTVALDVQPSRKYRQSVILSPQHNDVFPVDLGSTAVIECKAVMYSDYEEVFWISDKSFVEINDSLPVFYNYSRTKSTNVIHMTASLVFKRVSEEEMFKNYTCKLESDLQLSTFATITLSIRAHPISHFSSLRLVLCILIVLIMIIVFIIVIQKSKLINALCHRGPFGWKDSSPSSGEPGSGSHLLHSSAAKPNQTC</sequence>
<keyword evidence="3" id="KW-0677">Repeat</keyword>
<keyword evidence="13" id="KW-1185">Reference proteome</keyword>
<keyword evidence="2 9" id="KW-0732">Signal</keyword>
<dbReference type="SMART" id="SM00409">
    <property type="entry name" value="IG"/>
    <property type="match status" value="3"/>
</dbReference>
<dbReference type="EMBL" id="JAAVVJ010000011">
    <property type="protein sequence ID" value="KAF7212333.1"/>
    <property type="molecule type" value="Genomic_DNA"/>
</dbReference>
<dbReference type="AlphaFoldDB" id="A0A8C6KPM4"/>